<evidence type="ECO:0000259" key="10">
    <source>
        <dbReference type="Pfam" id="PF07670"/>
    </source>
</evidence>
<name>A0A096CUJ7_9FIRM</name>
<keyword evidence="7" id="KW-0813">Transport</keyword>
<evidence type="ECO:0000313" key="12">
    <source>
        <dbReference type="Proteomes" id="UP000029622"/>
    </source>
</evidence>
<dbReference type="AlphaFoldDB" id="A0A096CUJ7"/>
<feature type="transmembrane region" description="Helical" evidence="7">
    <location>
        <begin position="27"/>
        <end position="47"/>
    </location>
</feature>
<comment type="caution">
    <text evidence="11">The sequence shown here is derived from an EMBL/GenBank/DDBJ whole genome shotgun (WGS) entry which is preliminary data.</text>
</comment>
<keyword evidence="4 7" id="KW-0812">Transmembrane</keyword>
<feature type="domain" description="Concentrative nucleoside transporter N-terminal" evidence="8">
    <location>
        <begin position="8"/>
        <end position="81"/>
    </location>
</feature>
<dbReference type="InterPro" id="IPR002668">
    <property type="entry name" value="CNT_N_dom"/>
</dbReference>
<evidence type="ECO:0000259" key="9">
    <source>
        <dbReference type="Pfam" id="PF07662"/>
    </source>
</evidence>
<feature type="domain" description="Nucleoside transporter/FeoB GTPase Gate" evidence="10">
    <location>
        <begin position="93"/>
        <end position="190"/>
    </location>
</feature>
<feature type="transmembrane region" description="Helical" evidence="7">
    <location>
        <begin position="252"/>
        <end position="270"/>
    </location>
</feature>
<dbReference type="PANTHER" id="PTHR10590">
    <property type="entry name" value="SODIUM/NUCLEOSIDE COTRANSPORTER"/>
    <property type="match status" value="1"/>
</dbReference>
<protein>
    <recommendedName>
        <fullName evidence="7">Nucleoside permease</fullName>
    </recommendedName>
</protein>
<evidence type="ECO:0000256" key="5">
    <source>
        <dbReference type="ARBA" id="ARBA00022989"/>
    </source>
</evidence>
<dbReference type="NCBIfam" id="TIGR00804">
    <property type="entry name" value="nupC"/>
    <property type="match status" value="1"/>
</dbReference>
<feature type="transmembrane region" description="Helical" evidence="7">
    <location>
        <begin position="346"/>
        <end position="373"/>
    </location>
</feature>
<evidence type="ECO:0000259" key="8">
    <source>
        <dbReference type="Pfam" id="PF01773"/>
    </source>
</evidence>
<evidence type="ECO:0000256" key="6">
    <source>
        <dbReference type="ARBA" id="ARBA00023136"/>
    </source>
</evidence>
<dbReference type="GO" id="GO:0005337">
    <property type="term" value="F:nucleoside transmembrane transporter activity"/>
    <property type="evidence" value="ECO:0007669"/>
    <property type="project" value="InterPro"/>
</dbReference>
<dbReference type="STRING" id="1156417.Y919_07610"/>
<dbReference type="InterPro" id="IPR011642">
    <property type="entry name" value="Gate_dom"/>
</dbReference>
<feature type="transmembrane region" description="Helical" evidence="7">
    <location>
        <begin position="167"/>
        <end position="187"/>
    </location>
</feature>
<gene>
    <name evidence="11" type="ORF">Y919_07610</name>
</gene>
<dbReference type="InterPro" id="IPR008276">
    <property type="entry name" value="C_nuclsd_transpt"/>
</dbReference>
<dbReference type="Pfam" id="PF07662">
    <property type="entry name" value="Nucleos_tra2_C"/>
    <property type="match status" value="1"/>
</dbReference>
<evidence type="ECO:0000256" key="7">
    <source>
        <dbReference type="RuleBase" id="RU362018"/>
    </source>
</evidence>
<keyword evidence="6 7" id="KW-0472">Membrane</keyword>
<dbReference type="GO" id="GO:0005886">
    <property type="term" value="C:plasma membrane"/>
    <property type="evidence" value="ECO:0007669"/>
    <property type="project" value="UniProtKB-SubCell"/>
</dbReference>
<feature type="domain" description="Concentrative nucleoside transporter C-terminal" evidence="9">
    <location>
        <begin position="195"/>
        <end position="403"/>
    </location>
</feature>
<dbReference type="EMBL" id="AZTB01000035">
    <property type="protein sequence ID" value="KGG80214.1"/>
    <property type="molecule type" value="Genomic_DNA"/>
</dbReference>
<feature type="transmembrane region" description="Helical" evidence="7">
    <location>
        <begin position="99"/>
        <end position="123"/>
    </location>
</feature>
<evidence type="ECO:0000313" key="11">
    <source>
        <dbReference type="EMBL" id="KGG80214.1"/>
    </source>
</evidence>
<evidence type="ECO:0000256" key="3">
    <source>
        <dbReference type="ARBA" id="ARBA00022475"/>
    </source>
</evidence>
<proteinExistence type="inferred from homology"/>
<sequence length="406" mass="43079">MEKIVSFLGIFVMIFIAYLLSENKKKINWKLVAIGTSMQIIFALLVLKWTPGQMAFTYLSDLVTKLLDFTKEGTAFLFGNLLNVESFGFIFALQILPTIIFFSSLMTILYHLGVMQVVVSLLAKVMLKLMGTSGAESLSAAANIFVGQTEAPLVIKPYIKSMTKSELLTVMTGGMATVAGGVMAGYVSMGVDAGHLIAASIMSAPASLVIAKIMIPETETPVTKGKVNLELEELDANIIDAAARGASEGLSLALNVGAMLLAFIALVALLNSLLSWFGGIIGLDFLSLEWILGRLFAPLAFIMGVPMSDVIQAGNLLGQKIVINEFFAYANLSTLIKEGAISQRTIIILTYALCGFANFSSIGIQIGGIGGLAPERRSDIAKLGIKALIGGSLAAFMTATIAGILI</sequence>
<dbReference type="InterPro" id="IPR018270">
    <property type="entry name" value="C_nuclsd_transpt_met_bac"/>
</dbReference>
<feature type="transmembrane region" description="Helical" evidence="7">
    <location>
        <begin position="385"/>
        <end position="405"/>
    </location>
</feature>
<dbReference type="InterPro" id="IPR011657">
    <property type="entry name" value="CNT_C_dom"/>
</dbReference>
<feature type="transmembrane region" description="Helical" evidence="7">
    <location>
        <begin position="5"/>
        <end position="21"/>
    </location>
</feature>
<reference evidence="11 12" key="1">
    <citation type="submission" date="2013-12" db="EMBL/GenBank/DDBJ databases">
        <title>Draft genome sequence of Caloranaerobacter sp. H53214.</title>
        <authorList>
            <person name="Jiang L.J."/>
            <person name="Shao Z.Z."/>
            <person name="Long M.N."/>
        </authorList>
    </citation>
    <scope>NUCLEOTIDE SEQUENCE [LARGE SCALE GENOMIC DNA]</scope>
    <source>
        <strain evidence="11 12">H53214</strain>
    </source>
</reference>
<dbReference type="PANTHER" id="PTHR10590:SF4">
    <property type="entry name" value="SOLUTE CARRIER FAMILY 28 MEMBER 3"/>
    <property type="match status" value="1"/>
</dbReference>
<accession>A0A096CUJ7</accession>
<dbReference type="Pfam" id="PF07670">
    <property type="entry name" value="Gate"/>
    <property type="match status" value="1"/>
</dbReference>
<evidence type="ECO:0000256" key="1">
    <source>
        <dbReference type="ARBA" id="ARBA00004651"/>
    </source>
</evidence>
<evidence type="ECO:0000256" key="4">
    <source>
        <dbReference type="ARBA" id="ARBA00022692"/>
    </source>
</evidence>
<dbReference type="Proteomes" id="UP000029622">
    <property type="component" value="Unassembled WGS sequence"/>
</dbReference>
<comment type="similarity">
    <text evidence="2 7">Belongs to the concentrative nucleoside transporter (CNT) (TC 2.A.41) family.</text>
</comment>
<feature type="transmembrane region" description="Helical" evidence="7">
    <location>
        <begin position="193"/>
        <end position="215"/>
    </location>
</feature>
<dbReference type="RefSeq" id="WP_035163699.1">
    <property type="nucleotide sequence ID" value="NZ_AZTB01000035.1"/>
</dbReference>
<keyword evidence="5 7" id="KW-1133">Transmembrane helix</keyword>
<dbReference type="GO" id="GO:0015293">
    <property type="term" value="F:symporter activity"/>
    <property type="evidence" value="ECO:0007669"/>
    <property type="project" value="TreeGrafter"/>
</dbReference>
<dbReference type="Pfam" id="PF01773">
    <property type="entry name" value="Nucleos_tra2_N"/>
    <property type="match status" value="1"/>
</dbReference>
<keyword evidence="3" id="KW-1003">Cell membrane</keyword>
<comment type="subcellular location">
    <subcellularLocation>
        <location evidence="1">Cell membrane</location>
        <topology evidence="1">Multi-pass membrane protein</topology>
    </subcellularLocation>
</comment>
<organism evidence="11 12">
    <name type="scientific">Caloranaerobacter azorensis H53214</name>
    <dbReference type="NCBI Taxonomy" id="1156417"/>
    <lineage>
        <taxon>Bacteria</taxon>
        <taxon>Bacillati</taxon>
        <taxon>Bacillota</taxon>
        <taxon>Tissierellia</taxon>
        <taxon>Tissierellales</taxon>
        <taxon>Thermohalobacteraceae</taxon>
        <taxon>Caloranaerobacter</taxon>
    </lineage>
</organism>
<evidence type="ECO:0000256" key="2">
    <source>
        <dbReference type="ARBA" id="ARBA00009033"/>
    </source>
</evidence>